<accession>A0ABS5PRN0</accession>
<organism evidence="1 2">
    <name type="scientific">Fusibacter paucivorans</name>
    <dbReference type="NCBI Taxonomy" id="76009"/>
    <lineage>
        <taxon>Bacteria</taxon>
        <taxon>Bacillati</taxon>
        <taxon>Bacillota</taxon>
        <taxon>Clostridia</taxon>
        <taxon>Eubacteriales</taxon>
        <taxon>Eubacteriales Family XII. Incertae Sedis</taxon>
        <taxon>Fusibacter</taxon>
    </lineage>
</organism>
<dbReference type="Proteomes" id="UP000746471">
    <property type="component" value="Unassembled WGS sequence"/>
</dbReference>
<gene>
    <name evidence="1" type="ORF">KHM83_10315</name>
</gene>
<reference evidence="1 2" key="1">
    <citation type="submission" date="2021-05" db="EMBL/GenBank/DDBJ databases">
        <title>Fusibacter ferrireducens sp. nov., an anaerobic, sulfur- and Fe-reducing bacterium isolated from the mangrove sediment.</title>
        <authorList>
            <person name="Qiu D."/>
        </authorList>
    </citation>
    <scope>NUCLEOTIDE SEQUENCE [LARGE SCALE GENOMIC DNA]</scope>
    <source>
        <strain evidence="1 2">DSM 12116</strain>
    </source>
</reference>
<evidence type="ECO:0000313" key="1">
    <source>
        <dbReference type="EMBL" id="MBS7527074.1"/>
    </source>
</evidence>
<sequence>MKLFVKGHRFETSYNHETYAYAGKWSGSVVLAPENDENAEVLIYTENEINELIETGELKQITDQEMVMR</sequence>
<dbReference type="RefSeq" id="WP_213236936.1">
    <property type="nucleotide sequence ID" value="NZ_JAHBCL010000016.1"/>
</dbReference>
<protein>
    <submittedName>
        <fullName evidence="1">Uncharacterized protein</fullName>
    </submittedName>
</protein>
<dbReference type="EMBL" id="JAHBCL010000016">
    <property type="protein sequence ID" value="MBS7527074.1"/>
    <property type="molecule type" value="Genomic_DNA"/>
</dbReference>
<comment type="caution">
    <text evidence="1">The sequence shown here is derived from an EMBL/GenBank/DDBJ whole genome shotgun (WGS) entry which is preliminary data.</text>
</comment>
<keyword evidence="2" id="KW-1185">Reference proteome</keyword>
<name>A0ABS5PRN0_9FIRM</name>
<proteinExistence type="predicted"/>
<evidence type="ECO:0000313" key="2">
    <source>
        <dbReference type="Proteomes" id="UP000746471"/>
    </source>
</evidence>